<accession>A0AAP5IBQ7</accession>
<feature type="transmembrane region" description="Helical" evidence="6">
    <location>
        <begin position="429"/>
        <end position="447"/>
    </location>
</feature>
<dbReference type="PANTHER" id="PTHR43243">
    <property type="entry name" value="INNER MEMBRANE TRANSPORTER YGJI-RELATED"/>
    <property type="match status" value="1"/>
</dbReference>
<keyword evidence="5 6" id="KW-0472">Membrane</keyword>
<evidence type="ECO:0000256" key="2">
    <source>
        <dbReference type="ARBA" id="ARBA00022448"/>
    </source>
</evidence>
<gene>
    <name evidence="7" type="ORF">G7B40_019785</name>
</gene>
<organism evidence="7 8">
    <name type="scientific">Aetokthonos hydrillicola Thurmond2011</name>
    <dbReference type="NCBI Taxonomy" id="2712845"/>
    <lineage>
        <taxon>Bacteria</taxon>
        <taxon>Bacillati</taxon>
        <taxon>Cyanobacteriota</taxon>
        <taxon>Cyanophyceae</taxon>
        <taxon>Nostocales</taxon>
        <taxon>Hapalosiphonaceae</taxon>
        <taxon>Aetokthonos</taxon>
    </lineage>
</organism>
<dbReference type="Gene3D" id="1.20.1740.10">
    <property type="entry name" value="Amino acid/polyamine transporter I"/>
    <property type="match status" value="1"/>
</dbReference>
<dbReference type="Proteomes" id="UP000667802">
    <property type="component" value="Unassembled WGS sequence"/>
</dbReference>
<dbReference type="PANTHER" id="PTHR43243:SF4">
    <property type="entry name" value="CATIONIC AMINO ACID TRANSPORTER 4"/>
    <property type="match status" value="1"/>
</dbReference>
<dbReference type="PIRSF" id="PIRSF006060">
    <property type="entry name" value="AA_transporter"/>
    <property type="match status" value="1"/>
</dbReference>
<keyword evidence="8" id="KW-1185">Reference proteome</keyword>
<evidence type="ECO:0000313" key="7">
    <source>
        <dbReference type="EMBL" id="MDR9896788.1"/>
    </source>
</evidence>
<dbReference type="GO" id="GO:0015171">
    <property type="term" value="F:amino acid transmembrane transporter activity"/>
    <property type="evidence" value="ECO:0007669"/>
    <property type="project" value="TreeGrafter"/>
</dbReference>
<comment type="subcellular location">
    <subcellularLocation>
        <location evidence="1">Membrane</location>
        <topology evidence="1">Multi-pass membrane protein</topology>
    </subcellularLocation>
</comment>
<dbReference type="EMBL" id="JAALHA020000009">
    <property type="protein sequence ID" value="MDR9896788.1"/>
    <property type="molecule type" value="Genomic_DNA"/>
</dbReference>
<dbReference type="RefSeq" id="WP_208340176.1">
    <property type="nucleotide sequence ID" value="NZ_CAWQFN010000605.1"/>
</dbReference>
<dbReference type="AlphaFoldDB" id="A0AAP5IBQ7"/>
<keyword evidence="3 6" id="KW-0812">Transmembrane</keyword>
<evidence type="ECO:0000313" key="8">
    <source>
        <dbReference type="Proteomes" id="UP000667802"/>
    </source>
</evidence>
<feature type="transmembrane region" description="Helical" evidence="6">
    <location>
        <begin position="196"/>
        <end position="216"/>
    </location>
</feature>
<evidence type="ECO:0000256" key="5">
    <source>
        <dbReference type="ARBA" id="ARBA00023136"/>
    </source>
</evidence>
<evidence type="ECO:0000256" key="4">
    <source>
        <dbReference type="ARBA" id="ARBA00022989"/>
    </source>
</evidence>
<feature type="transmembrane region" description="Helical" evidence="6">
    <location>
        <begin position="163"/>
        <end position="184"/>
    </location>
</feature>
<feature type="transmembrane region" description="Helical" evidence="6">
    <location>
        <begin position="62"/>
        <end position="82"/>
    </location>
</feature>
<dbReference type="Pfam" id="PF13520">
    <property type="entry name" value="AA_permease_2"/>
    <property type="match status" value="1"/>
</dbReference>
<feature type="transmembrane region" description="Helical" evidence="6">
    <location>
        <begin position="275"/>
        <end position="299"/>
    </location>
</feature>
<dbReference type="GO" id="GO:0016020">
    <property type="term" value="C:membrane"/>
    <property type="evidence" value="ECO:0007669"/>
    <property type="project" value="UniProtKB-SubCell"/>
</dbReference>
<feature type="transmembrane region" description="Helical" evidence="6">
    <location>
        <begin position="34"/>
        <end position="56"/>
    </location>
</feature>
<feature type="transmembrane region" description="Helical" evidence="6">
    <location>
        <begin position="396"/>
        <end position="417"/>
    </location>
</feature>
<feature type="transmembrane region" description="Helical" evidence="6">
    <location>
        <begin position="236"/>
        <end position="254"/>
    </location>
</feature>
<protein>
    <submittedName>
        <fullName evidence="7">Amino acid permease</fullName>
    </submittedName>
</protein>
<sequence length="483" mass="51516">MNRSQYLEKKSVSQLQNEASTGDHMQRALGPIDLITLGIGATIGAGIFVLTGTAAAKYAGPGIVLSFILGGIACGFAGLCYAEFASLLPIAGSAYTYAYATLGELVAWIIGWDLLLEYALGSATVAVGWSGYAVSFLKDLGITLPPSLTAAPGTSVVLSDNSVVTAVFNLPAFLAILCVTVLLVVGVRESARFNNIIVAVKLVVILAFIGFGVWHINSANWTPLIPPNTGQFGEYGISGIVRGAGVVFFSYIGFDAVSTAAQEAKQPQRDMPIGIIGSLLICTTLYIVVAAVLTGIVSYKSLNVADPIAVGVNVVGLKWLAIAVKIGAICGLSSVMLVLSYAQTRILYSISKDGLLPAFFSTIHPRFKTPHITTIILGVFVSFLAGLTPISTLGELVSIGTLFAFTVVSAGVLFLRYRQPNIYRPFRCPLVPWVPLLAIFVCLYLVFGLPQETWLRLLVWLGVGLVIYFFYGQYHSLLNKEPR</sequence>
<keyword evidence="4 6" id="KW-1133">Transmembrane helix</keyword>
<dbReference type="InterPro" id="IPR002293">
    <property type="entry name" value="AA/rel_permease1"/>
</dbReference>
<feature type="transmembrane region" description="Helical" evidence="6">
    <location>
        <begin position="372"/>
        <end position="390"/>
    </location>
</feature>
<comment type="caution">
    <text evidence="7">The sequence shown here is derived from an EMBL/GenBank/DDBJ whole genome shotgun (WGS) entry which is preliminary data.</text>
</comment>
<name>A0AAP5IBQ7_9CYAN</name>
<feature type="transmembrane region" description="Helical" evidence="6">
    <location>
        <begin position="453"/>
        <end position="471"/>
    </location>
</feature>
<evidence type="ECO:0000256" key="1">
    <source>
        <dbReference type="ARBA" id="ARBA00004141"/>
    </source>
</evidence>
<evidence type="ECO:0000256" key="6">
    <source>
        <dbReference type="SAM" id="Phobius"/>
    </source>
</evidence>
<proteinExistence type="predicted"/>
<reference evidence="8" key="1">
    <citation type="journal article" date="2021" name="Science">
        <title>Hunting the eagle killer: A cyanobacterial neurotoxin causes vacuolar myelinopathy.</title>
        <authorList>
            <person name="Breinlinger S."/>
            <person name="Phillips T.J."/>
            <person name="Haram B.N."/>
            <person name="Mares J."/>
            <person name="Martinez Yerena J.A."/>
            <person name="Hrouzek P."/>
            <person name="Sobotka R."/>
            <person name="Henderson W.M."/>
            <person name="Schmieder P."/>
            <person name="Williams S.M."/>
            <person name="Lauderdale J.D."/>
            <person name="Wilde H.D."/>
            <person name="Gerrin W."/>
            <person name="Kust A."/>
            <person name="Washington J.W."/>
            <person name="Wagner C."/>
            <person name="Geier B."/>
            <person name="Liebeke M."/>
            <person name="Enke H."/>
            <person name="Niedermeyer T.H.J."/>
            <person name="Wilde S.B."/>
        </authorList>
    </citation>
    <scope>NUCLEOTIDE SEQUENCE [LARGE SCALE GENOMIC DNA]</scope>
    <source>
        <strain evidence="8">Thurmond2011</strain>
    </source>
</reference>
<keyword evidence="2" id="KW-0813">Transport</keyword>
<evidence type="ECO:0000256" key="3">
    <source>
        <dbReference type="ARBA" id="ARBA00022692"/>
    </source>
</evidence>
<feature type="transmembrane region" description="Helical" evidence="6">
    <location>
        <begin position="94"/>
        <end position="112"/>
    </location>
</feature>
<feature type="transmembrane region" description="Helical" evidence="6">
    <location>
        <begin position="319"/>
        <end position="342"/>
    </location>
</feature>